<dbReference type="Gene3D" id="2.20.140.10">
    <property type="entry name" value="WGR domain"/>
    <property type="match status" value="1"/>
</dbReference>
<name>A0A1A9RR20_EIKCO</name>
<gene>
    <name evidence="2" type="ORF">A7P90_02120</name>
</gene>
<dbReference type="PANTHER" id="PTHR30634:SF13">
    <property type="entry name" value="PROTEIN YEHF"/>
    <property type="match status" value="1"/>
</dbReference>
<dbReference type="PANTHER" id="PTHR30634">
    <property type="entry name" value="OUTER MEMBRANE LOLAB LIPOPROTEIN INSERTION APPARATUS"/>
    <property type="match status" value="1"/>
</dbReference>
<dbReference type="Proteomes" id="UP000077589">
    <property type="component" value="Unassembled WGS sequence"/>
</dbReference>
<dbReference type="RefSeq" id="WP_049258538.1">
    <property type="nucleotide sequence ID" value="NZ_LXSJ01000013.1"/>
</dbReference>
<dbReference type="SMART" id="SM00773">
    <property type="entry name" value="WGR"/>
    <property type="match status" value="1"/>
</dbReference>
<dbReference type="EMBL" id="LXSG01000014">
    <property type="protein sequence ID" value="OAM21921.1"/>
    <property type="molecule type" value="Genomic_DNA"/>
</dbReference>
<dbReference type="InterPro" id="IPR050458">
    <property type="entry name" value="LolB"/>
</dbReference>
<reference evidence="3" key="1">
    <citation type="submission" date="2016-05" db="EMBL/GenBank/DDBJ databases">
        <title>Draft genome of Corynebacterium afermentans subsp. afermentans LCDC 88199T.</title>
        <authorList>
            <person name="Bernier A.-M."/>
            <person name="Bernard K."/>
        </authorList>
    </citation>
    <scope>NUCLEOTIDE SEQUENCE [LARGE SCALE GENOMIC DNA]</scope>
    <source>
        <strain evidence="3">NML04-0072</strain>
    </source>
</reference>
<feature type="domain" description="WGR" evidence="1">
    <location>
        <begin position="1"/>
        <end position="81"/>
    </location>
</feature>
<dbReference type="InterPro" id="IPR036930">
    <property type="entry name" value="WGR_dom_sf"/>
</dbReference>
<dbReference type="AlphaFoldDB" id="A0A1A9RR20"/>
<dbReference type="CDD" id="cd07996">
    <property type="entry name" value="WGR_MMR_like"/>
    <property type="match status" value="1"/>
</dbReference>
<evidence type="ECO:0000313" key="3">
    <source>
        <dbReference type="Proteomes" id="UP000077589"/>
    </source>
</evidence>
<dbReference type="PROSITE" id="PS51977">
    <property type="entry name" value="WGR"/>
    <property type="match status" value="1"/>
</dbReference>
<proteinExistence type="predicted"/>
<protein>
    <recommendedName>
        <fullName evidence="1">WGR domain-containing protein</fullName>
    </recommendedName>
</protein>
<evidence type="ECO:0000259" key="1">
    <source>
        <dbReference type="PROSITE" id="PS51977"/>
    </source>
</evidence>
<accession>A0A1A9RR20</accession>
<dbReference type="Pfam" id="PF05406">
    <property type="entry name" value="WGR"/>
    <property type="match status" value="1"/>
</dbReference>
<evidence type="ECO:0000313" key="2">
    <source>
        <dbReference type="EMBL" id="OAM21921.1"/>
    </source>
</evidence>
<comment type="caution">
    <text evidence="2">The sequence shown here is derived from an EMBL/GenBank/DDBJ whole genome shotgun (WGS) entry which is preliminary data.</text>
</comment>
<dbReference type="InterPro" id="IPR049809">
    <property type="entry name" value="YehF/YfeS-like_WGR"/>
</dbReference>
<dbReference type="InterPro" id="IPR008893">
    <property type="entry name" value="WGR_domain"/>
</dbReference>
<sequence>METDWMAYLEYRDEQSEKFWQINIEGCSHTVTFGRIGTKGQSKTKTFASTEECEKDAAKLIQSKKAKGYAAPGETPQPKATAESLLQQRFALSDGYDGLFAEATLWGNAVPIVLDADELLDEYDGDEDALYDPAAVEKLFKNKIPYKKIETVLKWIEKNRKKIIYFALDCENFVDAFNDWVAQEIAQKDKAVLYDGTVLTAETDRQAIIDSICLSGISLWVDFDDKTVSDFSIDLSTEQPDYFGGHTLTIEVDEDKEMSFGGMNG</sequence>
<dbReference type="SUPFAM" id="SSF142921">
    <property type="entry name" value="WGR domain-like"/>
    <property type="match status" value="1"/>
</dbReference>
<dbReference type="OrthoDB" id="8612796at2"/>
<organism evidence="2 3">
    <name type="scientific">Eikenella corrodens</name>
    <dbReference type="NCBI Taxonomy" id="539"/>
    <lineage>
        <taxon>Bacteria</taxon>
        <taxon>Pseudomonadati</taxon>
        <taxon>Pseudomonadota</taxon>
        <taxon>Betaproteobacteria</taxon>
        <taxon>Neisseriales</taxon>
        <taxon>Neisseriaceae</taxon>
        <taxon>Eikenella</taxon>
    </lineage>
</organism>